<keyword evidence="2" id="KW-1185">Reference proteome</keyword>
<organism evidence="1 2">
    <name type="scientific">Tropilaelaps mercedesae</name>
    <dbReference type="NCBI Taxonomy" id="418985"/>
    <lineage>
        <taxon>Eukaryota</taxon>
        <taxon>Metazoa</taxon>
        <taxon>Ecdysozoa</taxon>
        <taxon>Arthropoda</taxon>
        <taxon>Chelicerata</taxon>
        <taxon>Arachnida</taxon>
        <taxon>Acari</taxon>
        <taxon>Parasitiformes</taxon>
        <taxon>Mesostigmata</taxon>
        <taxon>Gamasina</taxon>
        <taxon>Dermanyssoidea</taxon>
        <taxon>Laelapidae</taxon>
        <taxon>Tropilaelaps</taxon>
    </lineage>
</organism>
<evidence type="ECO:0000313" key="1">
    <source>
        <dbReference type="EMBL" id="OQR76090.1"/>
    </source>
</evidence>
<dbReference type="InParanoid" id="A0A1V9XRH3"/>
<feature type="non-terminal residue" evidence="1">
    <location>
        <position position="134"/>
    </location>
</feature>
<evidence type="ECO:0000313" key="2">
    <source>
        <dbReference type="Proteomes" id="UP000192247"/>
    </source>
</evidence>
<dbReference type="AlphaFoldDB" id="A0A1V9XRH3"/>
<accession>A0A1V9XRH3</accession>
<name>A0A1V9XRH3_9ACAR</name>
<sequence>MKECLYFDLSMSPAQRFVRDQCFAFAKTVTRDLANDIMVTACLREGIENLYFLGHFWKGENNIVRVLATDLVGLIRGLSELLEMCERYGEVDVTNWEQIAQLIQNELLTDTMSVLNEDDFTCGKIKYFVLDKVI</sequence>
<dbReference type="Proteomes" id="UP000192247">
    <property type="component" value="Unassembled WGS sequence"/>
</dbReference>
<reference evidence="1 2" key="1">
    <citation type="journal article" date="2017" name="Gigascience">
        <title>Draft genome of the honey bee ectoparasitic mite, Tropilaelaps mercedesae, is shaped by the parasitic life history.</title>
        <authorList>
            <person name="Dong X."/>
            <person name="Armstrong S.D."/>
            <person name="Xia D."/>
            <person name="Makepeace B.L."/>
            <person name="Darby A.C."/>
            <person name="Kadowaki T."/>
        </authorList>
    </citation>
    <scope>NUCLEOTIDE SEQUENCE [LARGE SCALE GENOMIC DNA]</scope>
    <source>
        <strain evidence="1">Wuxi-XJTLU</strain>
    </source>
</reference>
<gene>
    <name evidence="1" type="ORF">BIW11_00652</name>
</gene>
<comment type="caution">
    <text evidence="1">The sequence shown here is derived from an EMBL/GenBank/DDBJ whole genome shotgun (WGS) entry which is preliminary data.</text>
</comment>
<proteinExistence type="predicted"/>
<protein>
    <submittedName>
        <fullName evidence="1">Uncharacterized protein</fullName>
    </submittedName>
</protein>
<dbReference type="EMBL" id="MNPL01005332">
    <property type="protein sequence ID" value="OQR76090.1"/>
    <property type="molecule type" value="Genomic_DNA"/>
</dbReference>